<protein>
    <recommendedName>
        <fullName evidence="2">Reverse transcriptase domain-containing protein</fullName>
    </recommendedName>
</protein>
<dbReference type="InterPro" id="IPR000477">
    <property type="entry name" value="RT_dom"/>
</dbReference>
<dbReference type="EMBL" id="BPVZ01000041">
    <property type="protein sequence ID" value="GKV14444.1"/>
    <property type="molecule type" value="Genomic_DNA"/>
</dbReference>
<dbReference type="Pfam" id="PF00078">
    <property type="entry name" value="RVT_1"/>
    <property type="match status" value="1"/>
</dbReference>
<sequence>MRGRERERGWGRRSQGRWFAQSYEKLRFQDRGRRQQNPGVYDKRIYNQATPFFFTNYPEDWSFEQMWHTFNSLGLGRVLEIDCPVKRDRLGRRFGFVRFLDVKNEGDLGRRLNEIRIGNHLLQANKPRFMKGDRTNLETASNRHLSRKWSQHSTKGDGSGPSYAEVVQGTIRKGGERFMNRSWEWRSGQRNGSNQPSIYEGQKREWHPKQQHQHWSGIEMNIDQEDYAWLQKCFVGKVHSVNLIPNLQEKFFLEGVFYCKITPMGGRLVLLEGKDYEDLKELVDRGRDWMGQWFEEVKPWSPSAVATERFAWIRCQGLPAHAWKLETFQTFGRLWGNLISLDDSTSSKRRFDAARFLITTSSSESISKSITVKINGEFFTLKFTEEESTNSLFLMRSDRVFNAPKEEEDEENSSLDSQFELDSVKTMELLEHADCQAFDDEDGGDMKISEDELVNQKAIDGDRAFSEDDLATQFEEGGNRIEVTVHDDEVASNSEKLEDFRRKVGVIASTDTEVVEETTGMGEFRKGFQNSNSNSKNPRKGDTRKISEDPEKTANKADHGNWDNDSQFSSNAEKGNLGNSNQKRRNTTEEESRSNGPEEEIDRVLYDGPSTKAMGLQEGMGLKVVEPLKSSNIGPAVQAVKAITSPKINNCQITSSFWDDLDSEPDIPAHWMNIKEGNGRRKKKRRAKSCASVYRKTGGLEGILVQQNSKGQRHASVKTKKEVRFEKNSEKPVADDSINDSNIQNRNRSMDLRSRKRNMEALWSRVKEMGVSAQGEESVVIQKLNEMENRDKEKWRKEREKNLGKGDQVDVLFIQESKLESVDDRICSMLWGSEKFEWVSQPASGASGGIVTIWNPCVFKKTNCFQGAGFLGVEGTWGEENIPCFLVNVYSPCDLASKRSLWENLSSIISSHKGNWCIAGDFNAIRSLQERKGGTSVRREIREFSDFIEMNGLIDLPLIGRKFTWYQPNGHCMSRLDRFLFSEDWMLNWTDMKQWGLPRSLSDHCPILVREETRNWGPKPFKLYNVWLQDPAFRKMVEIQWNNSNIQGWGGFVLKEKLKRLKASVKEWARSQVQMVDNQIEKAKANLAELDIKGETHQLNESECLLKRDLMVTLWENIQIKEEMAKQKSRMIWMKEGDANTSFFHRCIKGRWRRNEINSLSVSGKVMHEVNELKEGVANYFKNLFADDGWKRPVLDGVGFKHISEAEKDLLTEPFLESEVKAAVWNCDSAKAPGPDGFSFGFLKAEWEVIKEDILKFLADFHSNSRMVRGSNPSFLVLIPKKENPQGIKEYRPISLIGCMYKILAKILANRLSKVMDGLIGDQQSAFIGGRQLVDGVVIANETIDEIRRKRMRCFLFKADFEKAYDNISWEFLDYMLERMNFGPIWRGWIQECFRSNSVSILLNGSPTKEFVMQRGLRQGDPLAPFLFLIVAEGLNGIISSAVTKGLFEGVPIGGGSINISHLQFADDTLLLGMATEDNVWTTKCIMRAFELVSGLKINYGKSSLIGINVDNVWEKEMACLLNCKIGSLPCKYLGIPLGADPRRIVTWKPLIESFKRKLSSWKGRYLSFGGRITLINSVLSSLPVFLMSFFLLPKSVIKEVDKIRRQFLWGGDGERKKVAWVAWANTCLNKLEGGLGIKNLSCFNKSLLGKWWGRLLMEKGGLWKRVLAEKYGIKEGYWLTCLKEGSPQGSKWWRDVCKIDQREDTMNNWVSLGFEAKLGDGGTLKFWSDVWVGGSALSIKFPRLFLLTTDQNATVKDMGSWRNSSWYWELPWKRQLRSWEEDLEKELLEIINTAHPSQNKEDQWRWLLETSGNYTTKSAYSHLSKGVSRHAGDFKRVWKAPIPPKVSAFCWQLLHRKLPTKDNLASRGILTDITSLNCCWCDTCPESPDHIFLHCNLAYSLWMECYKWWGVQYVMSNSCRMVLDQHKWTGDNKLIDRGWNIIWFAVIWTLWLGRNDWIFNKKEVKADYLFELVQIRSFYWVKNIAGLDGFSLQAWCENPSNCLKTTNKRKDRV</sequence>
<evidence type="ECO:0000256" key="1">
    <source>
        <dbReference type="SAM" id="MobiDB-lite"/>
    </source>
</evidence>
<gene>
    <name evidence="3" type="ORF">SLEP1_g25327</name>
</gene>
<reference evidence="3 4" key="1">
    <citation type="journal article" date="2021" name="Commun. Biol.">
        <title>The genome of Shorea leprosula (Dipterocarpaceae) highlights the ecological relevance of drought in aseasonal tropical rainforests.</title>
        <authorList>
            <person name="Ng K.K.S."/>
            <person name="Kobayashi M.J."/>
            <person name="Fawcett J.A."/>
            <person name="Hatakeyama M."/>
            <person name="Paape T."/>
            <person name="Ng C.H."/>
            <person name="Ang C.C."/>
            <person name="Tnah L.H."/>
            <person name="Lee C.T."/>
            <person name="Nishiyama T."/>
            <person name="Sese J."/>
            <person name="O'Brien M.J."/>
            <person name="Copetti D."/>
            <person name="Mohd Noor M.I."/>
            <person name="Ong R.C."/>
            <person name="Putra M."/>
            <person name="Sireger I.Z."/>
            <person name="Indrioko S."/>
            <person name="Kosugi Y."/>
            <person name="Izuno A."/>
            <person name="Isagi Y."/>
            <person name="Lee S.L."/>
            <person name="Shimizu K.K."/>
        </authorList>
    </citation>
    <scope>NUCLEOTIDE SEQUENCE [LARGE SCALE GENOMIC DNA]</scope>
    <source>
        <strain evidence="3">214</strain>
    </source>
</reference>
<name>A0AAV5JSS7_9ROSI</name>
<dbReference type="CDD" id="cd01650">
    <property type="entry name" value="RT_nLTR_like"/>
    <property type="match status" value="1"/>
</dbReference>
<evidence type="ECO:0000313" key="4">
    <source>
        <dbReference type="Proteomes" id="UP001054252"/>
    </source>
</evidence>
<dbReference type="Proteomes" id="UP001054252">
    <property type="component" value="Unassembled WGS sequence"/>
</dbReference>
<feature type="region of interest" description="Disordered" evidence="1">
    <location>
        <begin position="139"/>
        <end position="163"/>
    </location>
</feature>
<feature type="domain" description="Reverse transcriptase" evidence="2">
    <location>
        <begin position="1260"/>
        <end position="1538"/>
    </location>
</feature>
<evidence type="ECO:0000313" key="3">
    <source>
        <dbReference type="EMBL" id="GKV14444.1"/>
    </source>
</evidence>
<comment type="caution">
    <text evidence="3">The sequence shown here is derived from an EMBL/GenBank/DDBJ whole genome shotgun (WGS) entry which is preliminary data.</text>
</comment>
<dbReference type="GO" id="GO:0003824">
    <property type="term" value="F:catalytic activity"/>
    <property type="evidence" value="ECO:0007669"/>
    <property type="project" value="InterPro"/>
</dbReference>
<dbReference type="InterPro" id="IPR036691">
    <property type="entry name" value="Endo/exonu/phosph_ase_sf"/>
</dbReference>
<dbReference type="InterPro" id="IPR005135">
    <property type="entry name" value="Endo/exonuclease/phosphatase"/>
</dbReference>
<dbReference type="PANTHER" id="PTHR33116:SF75">
    <property type="entry name" value="RIBONUCLEASE H PROTEIN"/>
    <property type="match status" value="1"/>
</dbReference>
<dbReference type="Pfam" id="PF03372">
    <property type="entry name" value="Exo_endo_phos"/>
    <property type="match status" value="1"/>
</dbReference>
<dbReference type="PANTHER" id="PTHR33116">
    <property type="entry name" value="REVERSE TRANSCRIPTASE ZINC-BINDING DOMAIN-CONTAINING PROTEIN-RELATED-RELATED"/>
    <property type="match status" value="1"/>
</dbReference>
<evidence type="ECO:0000259" key="2">
    <source>
        <dbReference type="PROSITE" id="PS50878"/>
    </source>
</evidence>
<feature type="compositionally biased region" description="Polar residues" evidence="1">
    <location>
        <begin position="563"/>
        <end position="581"/>
    </location>
</feature>
<dbReference type="PROSITE" id="PS50878">
    <property type="entry name" value="RT_POL"/>
    <property type="match status" value="1"/>
</dbReference>
<dbReference type="InterPro" id="IPR026960">
    <property type="entry name" value="RVT-Znf"/>
</dbReference>
<proteinExistence type="predicted"/>
<dbReference type="Gene3D" id="3.60.10.10">
    <property type="entry name" value="Endonuclease/exonuclease/phosphatase"/>
    <property type="match status" value="1"/>
</dbReference>
<feature type="region of interest" description="Disordered" evidence="1">
    <location>
        <begin position="517"/>
        <end position="612"/>
    </location>
</feature>
<dbReference type="SUPFAM" id="SSF56219">
    <property type="entry name" value="DNase I-like"/>
    <property type="match status" value="1"/>
</dbReference>
<feature type="compositionally biased region" description="Basic and acidic residues" evidence="1">
    <location>
        <begin position="539"/>
        <end position="562"/>
    </location>
</feature>
<accession>A0AAV5JSS7</accession>
<keyword evidence="4" id="KW-1185">Reference proteome</keyword>
<dbReference type="Pfam" id="PF13966">
    <property type="entry name" value="zf-RVT"/>
    <property type="match status" value="1"/>
</dbReference>
<organism evidence="3 4">
    <name type="scientific">Rubroshorea leprosula</name>
    <dbReference type="NCBI Taxonomy" id="152421"/>
    <lineage>
        <taxon>Eukaryota</taxon>
        <taxon>Viridiplantae</taxon>
        <taxon>Streptophyta</taxon>
        <taxon>Embryophyta</taxon>
        <taxon>Tracheophyta</taxon>
        <taxon>Spermatophyta</taxon>
        <taxon>Magnoliopsida</taxon>
        <taxon>eudicotyledons</taxon>
        <taxon>Gunneridae</taxon>
        <taxon>Pentapetalae</taxon>
        <taxon>rosids</taxon>
        <taxon>malvids</taxon>
        <taxon>Malvales</taxon>
        <taxon>Dipterocarpaceae</taxon>
        <taxon>Rubroshorea</taxon>
    </lineage>
</organism>